<evidence type="ECO:0000256" key="1">
    <source>
        <dbReference type="ARBA" id="ARBA00022829"/>
    </source>
</evidence>
<accession>A7NS23</accession>
<evidence type="ECO:0000256" key="2">
    <source>
        <dbReference type="ARBA" id="ARBA00044777"/>
    </source>
</evidence>
<keyword evidence="4" id="KW-1185">Reference proteome</keyword>
<dbReference type="OrthoDB" id="9811016at2"/>
<dbReference type="EMBL" id="CP000804">
    <property type="protein sequence ID" value="ABU60369.1"/>
    <property type="molecule type" value="Genomic_DNA"/>
</dbReference>
<dbReference type="InterPro" id="IPR003768">
    <property type="entry name" value="ScpA"/>
</dbReference>
<dbReference type="Proteomes" id="UP000000263">
    <property type="component" value="Chromosome"/>
</dbReference>
<reference evidence="3 4" key="1">
    <citation type="submission" date="2007-08" db="EMBL/GenBank/DDBJ databases">
        <title>Complete sequence of Roseiflexus castenholzii DSM 13941.</title>
        <authorList>
            <consortium name="US DOE Joint Genome Institute"/>
            <person name="Copeland A."/>
            <person name="Lucas S."/>
            <person name="Lapidus A."/>
            <person name="Barry K."/>
            <person name="Glavina del Rio T."/>
            <person name="Dalin E."/>
            <person name="Tice H."/>
            <person name="Pitluck S."/>
            <person name="Thompson L.S."/>
            <person name="Brettin T."/>
            <person name="Bruce D."/>
            <person name="Detter J.C."/>
            <person name="Han C."/>
            <person name="Tapia R."/>
            <person name="Schmutz J."/>
            <person name="Larimer F."/>
            <person name="Land M."/>
            <person name="Hauser L."/>
            <person name="Kyrpides N."/>
            <person name="Mikhailova N."/>
            <person name="Bryant D.A."/>
            <person name="Hanada S."/>
            <person name="Tsukatani Y."/>
            <person name="Richardson P."/>
        </authorList>
    </citation>
    <scope>NUCLEOTIDE SEQUENCE [LARGE SCALE GENOMIC DNA]</scope>
    <source>
        <strain evidence="4">DSM 13941 / HLO8</strain>
    </source>
</reference>
<dbReference type="KEGG" id="rca:Rcas_4345"/>
<dbReference type="eggNOG" id="COG1354">
    <property type="taxonomic scope" value="Bacteria"/>
</dbReference>
<evidence type="ECO:0000313" key="3">
    <source>
        <dbReference type="EMBL" id="ABU60369.1"/>
    </source>
</evidence>
<keyword evidence="1" id="KW-0159">Chromosome partition</keyword>
<sequence>MFIEPIDYTVTLPIFEGPLDLLLRLIEREELDVTGVALAHVADQYLAHVRTMDAPDPASLSAFLVVAARLMLLKSRALLPRPSIISDQEPDDEGESLVRQLQEYQRFRRLAALLRRSEGQRMYPRLAMPPAPRPARLDHTIADLIAAMQRRMQLMLPLDPPPMTLPAPKMVTVGEMIDRIRSYLQERPWVAFEEMIALAAHRVEIVVAFWAVLELWKRHVVVVEQAGLFGVIVIRRGVLFGKEELRTETRELTG</sequence>
<protein>
    <recommendedName>
        <fullName evidence="2">Segregation and condensation protein A</fullName>
    </recommendedName>
</protein>
<dbReference type="RefSeq" id="WP_012122790.1">
    <property type="nucleotide sequence ID" value="NC_009767.1"/>
</dbReference>
<dbReference type="Pfam" id="PF02616">
    <property type="entry name" value="SMC_ScpA"/>
    <property type="match status" value="1"/>
</dbReference>
<dbReference type="GO" id="GO:0007059">
    <property type="term" value="P:chromosome segregation"/>
    <property type="evidence" value="ECO:0007669"/>
    <property type="project" value="UniProtKB-KW"/>
</dbReference>
<dbReference type="Gene3D" id="6.10.250.2410">
    <property type="match status" value="1"/>
</dbReference>
<dbReference type="AlphaFoldDB" id="A7NS23"/>
<dbReference type="STRING" id="383372.Rcas_4345"/>
<evidence type="ECO:0000313" key="4">
    <source>
        <dbReference type="Proteomes" id="UP000000263"/>
    </source>
</evidence>
<dbReference type="PANTHER" id="PTHR33969">
    <property type="entry name" value="SEGREGATION AND CONDENSATION PROTEIN A"/>
    <property type="match status" value="1"/>
</dbReference>
<name>A7NS23_ROSCS</name>
<organism evidence="3 4">
    <name type="scientific">Roseiflexus castenholzii (strain DSM 13941 / HLO8)</name>
    <dbReference type="NCBI Taxonomy" id="383372"/>
    <lineage>
        <taxon>Bacteria</taxon>
        <taxon>Bacillati</taxon>
        <taxon>Chloroflexota</taxon>
        <taxon>Chloroflexia</taxon>
        <taxon>Chloroflexales</taxon>
        <taxon>Roseiflexineae</taxon>
        <taxon>Roseiflexaceae</taxon>
        <taxon>Roseiflexus</taxon>
    </lineage>
</organism>
<gene>
    <name evidence="3" type="ordered locus">Rcas_4345</name>
</gene>
<dbReference type="HOGENOM" id="CLU_038686_3_2_0"/>
<dbReference type="PANTHER" id="PTHR33969:SF2">
    <property type="entry name" value="SEGREGATION AND CONDENSATION PROTEIN A"/>
    <property type="match status" value="1"/>
</dbReference>
<proteinExistence type="predicted"/>